<sequence length="412" mass="45733">MLFYTPKLHIGTVRYAEEMDIQRVRVLILVAPKNTEKMLCKVDEWLSADNHCTPPQGVVMATLKNCFRHVGLSTGSVAFEEEDEVAIKELPQLFLNDIMAPVVFEPIGPQTLLGEAPHWDHKAQLLYYVDILKSTVFRFNPKNKELTSVKIDGGIVSLVIPIEDKKDQFIITVGRNLSILTWDGKSDTPTKVEHLNTVDSEEEKADFSVFNDGKVDPTGRLWAGTRTTLGDDFVRDKPGVGSLYSFTKGQLPIKHLTGLNISNGLAWSKDLKTMYYIDTDDNKVYAFDFDPVKGQIANQRTAFDFAENKIKGFPDGMTIDTEDKLWVACFGGGQVIRVDPTSGKLLSSLAIPANNVTSATFGGPHLDELYVTTATAYVKASDEDLKNKPDLGKTFRVTGVGAKGFQNHYAKF</sequence>
<evidence type="ECO:0000256" key="1">
    <source>
        <dbReference type="ARBA" id="ARBA00001589"/>
    </source>
</evidence>
<comment type="cofactor">
    <cofactor evidence="4">
        <name>Mg(2+)</name>
        <dbReference type="ChEBI" id="CHEBI:18420"/>
    </cofactor>
</comment>
<evidence type="ECO:0000256" key="11">
    <source>
        <dbReference type="ARBA" id="ARBA00022801"/>
    </source>
</evidence>
<evidence type="ECO:0000256" key="9">
    <source>
        <dbReference type="ARBA" id="ARBA00022490"/>
    </source>
</evidence>
<comment type="catalytic activity">
    <reaction evidence="1">
        <text>D-glucono-1,5-lactone + H2O = D-gluconate + H(+)</text>
        <dbReference type="Rhea" id="RHEA:10440"/>
        <dbReference type="ChEBI" id="CHEBI:15377"/>
        <dbReference type="ChEBI" id="CHEBI:15378"/>
        <dbReference type="ChEBI" id="CHEBI:16217"/>
        <dbReference type="ChEBI" id="CHEBI:18391"/>
        <dbReference type="EC" id="3.1.1.17"/>
    </reaction>
</comment>
<evidence type="ECO:0000256" key="10">
    <source>
        <dbReference type="ARBA" id="ARBA00022723"/>
    </source>
</evidence>
<dbReference type="InterPro" id="IPR013658">
    <property type="entry name" value="SGL"/>
</dbReference>
<keyword evidence="10 15" id="KW-0479">Metal-binding</keyword>
<proteinExistence type="inferred from homology"/>
<dbReference type="EC" id="3.1.1.17" evidence="7"/>
<evidence type="ECO:0000256" key="5">
    <source>
        <dbReference type="ARBA" id="ARBA00004496"/>
    </source>
</evidence>
<evidence type="ECO:0000256" key="13">
    <source>
        <dbReference type="ARBA" id="ARBA00032464"/>
    </source>
</evidence>
<feature type="binding site" evidence="15">
    <location>
        <position position="263"/>
    </location>
    <ligand>
        <name>a divalent metal cation</name>
        <dbReference type="ChEBI" id="CHEBI:60240"/>
    </ligand>
</feature>
<dbReference type="GO" id="GO:0005737">
    <property type="term" value="C:cytoplasm"/>
    <property type="evidence" value="ECO:0007669"/>
    <property type="project" value="UniProtKB-SubCell"/>
</dbReference>
<keyword evidence="11" id="KW-0378">Hydrolase</keyword>
<dbReference type="PRINTS" id="PR01790">
    <property type="entry name" value="SMP30FAMILY"/>
</dbReference>
<keyword evidence="12" id="KW-0106">Calcium</keyword>
<feature type="active site" description="Proton donor/acceptor" evidence="14">
    <location>
        <position position="315"/>
    </location>
</feature>
<dbReference type="InterPro" id="IPR011042">
    <property type="entry name" value="6-blade_b-propeller_TolB-like"/>
</dbReference>
<dbReference type="InterPro" id="IPR005511">
    <property type="entry name" value="SMP-30"/>
</dbReference>
<name>A0A7R9B5H3_TIMSH</name>
<dbReference type="GO" id="GO:0005509">
    <property type="term" value="F:calcium ion binding"/>
    <property type="evidence" value="ECO:0007669"/>
    <property type="project" value="InterPro"/>
</dbReference>
<dbReference type="PANTHER" id="PTHR10907:SF66">
    <property type="entry name" value="MIP34848P1-RELATED"/>
    <property type="match status" value="1"/>
</dbReference>
<evidence type="ECO:0000256" key="6">
    <source>
        <dbReference type="ARBA" id="ARBA00008853"/>
    </source>
</evidence>
<evidence type="ECO:0000256" key="8">
    <source>
        <dbReference type="ARBA" id="ARBA00016808"/>
    </source>
</evidence>
<feature type="binding site" evidence="15">
    <location>
        <position position="115"/>
    </location>
    <ligand>
        <name>a divalent metal cation</name>
        <dbReference type="ChEBI" id="CHEBI:60240"/>
    </ligand>
</feature>
<comment type="cofactor">
    <cofactor evidence="3">
        <name>Mn(2+)</name>
        <dbReference type="ChEBI" id="CHEBI:29035"/>
    </cofactor>
</comment>
<evidence type="ECO:0000256" key="4">
    <source>
        <dbReference type="ARBA" id="ARBA00001946"/>
    </source>
</evidence>
<gene>
    <name evidence="17" type="ORF">TSIB3V08_LOCUS10577</name>
</gene>
<evidence type="ECO:0000256" key="15">
    <source>
        <dbReference type="PIRSR" id="PIRSR605511-2"/>
    </source>
</evidence>
<evidence type="ECO:0000256" key="7">
    <source>
        <dbReference type="ARBA" id="ARBA00013227"/>
    </source>
</evidence>
<protein>
    <recommendedName>
        <fullName evidence="8">Regucalcin</fullName>
        <ecNumber evidence="7">3.1.1.17</ecNumber>
    </recommendedName>
    <alternativeName>
        <fullName evidence="13">Gluconolactonase</fullName>
    </alternativeName>
</protein>
<dbReference type="GO" id="GO:0004341">
    <property type="term" value="F:gluconolactonase activity"/>
    <property type="evidence" value="ECO:0007669"/>
    <property type="project" value="UniProtKB-EC"/>
</dbReference>
<dbReference type="EMBL" id="OC007214">
    <property type="protein sequence ID" value="CAD7266561.1"/>
    <property type="molecule type" value="Genomic_DNA"/>
</dbReference>
<dbReference type="SUPFAM" id="SSF63829">
    <property type="entry name" value="Calcium-dependent phosphotriesterase"/>
    <property type="match status" value="1"/>
</dbReference>
<reference evidence="17" key="1">
    <citation type="submission" date="2020-11" db="EMBL/GenBank/DDBJ databases">
        <authorList>
            <person name="Tran Van P."/>
        </authorList>
    </citation>
    <scope>NUCLEOTIDE SEQUENCE</scope>
</reference>
<comment type="cofactor">
    <cofactor evidence="15">
        <name>Zn(2+)</name>
        <dbReference type="ChEBI" id="CHEBI:29105"/>
    </cofactor>
    <text evidence="15">Binds 1 divalent metal cation per subunit.</text>
</comment>
<comment type="cofactor">
    <cofactor evidence="2">
        <name>Ca(2+)</name>
        <dbReference type="ChEBI" id="CHEBI:29108"/>
    </cofactor>
</comment>
<keyword evidence="9" id="KW-0963">Cytoplasm</keyword>
<evidence type="ECO:0000256" key="12">
    <source>
        <dbReference type="ARBA" id="ARBA00022837"/>
    </source>
</evidence>
<evidence type="ECO:0000313" key="17">
    <source>
        <dbReference type="EMBL" id="CAD7266561.1"/>
    </source>
</evidence>
<dbReference type="GO" id="GO:0030234">
    <property type="term" value="F:enzyme regulator activity"/>
    <property type="evidence" value="ECO:0007669"/>
    <property type="project" value="InterPro"/>
</dbReference>
<feature type="binding site" evidence="15">
    <location>
        <position position="315"/>
    </location>
    <ligand>
        <name>a divalent metal cation</name>
        <dbReference type="ChEBI" id="CHEBI:60240"/>
    </ligand>
</feature>
<dbReference type="Pfam" id="PF08450">
    <property type="entry name" value="SGL"/>
    <property type="match status" value="1"/>
</dbReference>
<dbReference type="PANTHER" id="PTHR10907">
    <property type="entry name" value="REGUCALCIN"/>
    <property type="match status" value="1"/>
</dbReference>
<dbReference type="GO" id="GO:0019853">
    <property type="term" value="P:L-ascorbic acid biosynthetic process"/>
    <property type="evidence" value="ECO:0007669"/>
    <property type="project" value="TreeGrafter"/>
</dbReference>
<feature type="domain" description="SMP-30/Gluconolactonase/LRE-like region" evidence="16">
    <location>
        <begin position="113"/>
        <end position="375"/>
    </location>
</feature>
<accession>A0A7R9B5H3</accession>
<comment type="similarity">
    <text evidence="6">Belongs to the SMP-30/CGR1 family.</text>
</comment>
<evidence type="ECO:0000259" key="16">
    <source>
        <dbReference type="Pfam" id="PF08450"/>
    </source>
</evidence>
<dbReference type="InterPro" id="IPR008367">
    <property type="entry name" value="Regucalcin"/>
</dbReference>
<comment type="subcellular location">
    <subcellularLocation>
        <location evidence="5">Cytoplasm</location>
    </subcellularLocation>
</comment>
<organism evidence="17">
    <name type="scientific">Timema shepardi</name>
    <name type="common">Walking stick</name>
    <dbReference type="NCBI Taxonomy" id="629360"/>
    <lineage>
        <taxon>Eukaryota</taxon>
        <taxon>Metazoa</taxon>
        <taxon>Ecdysozoa</taxon>
        <taxon>Arthropoda</taxon>
        <taxon>Hexapoda</taxon>
        <taxon>Insecta</taxon>
        <taxon>Pterygota</taxon>
        <taxon>Neoptera</taxon>
        <taxon>Polyneoptera</taxon>
        <taxon>Phasmatodea</taxon>
        <taxon>Timematodea</taxon>
        <taxon>Timematoidea</taxon>
        <taxon>Timematidae</taxon>
        <taxon>Timema</taxon>
    </lineage>
</organism>
<dbReference type="Gene3D" id="2.120.10.30">
    <property type="entry name" value="TolB, C-terminal domain"/>
    <property type="match status" value="1"/>
</dbReference>
<dbReference type="AlphaFoldDB" id="A0A7R9B5H3"/>
<evidence type="ECO:0000256" key="3">
    <source>
        <dbReference type="ARBA" id="ARBA00001936"/>
    </source>
</evidence>
<dbReference type="PRINTS" id="PR01791">
    <property type="entry name" value="REGUCALCIN"/>
</dbReference>
<keyword evidence="15" id="KW-0862">Zinc</keyword>
<dbReference type="FunFam" id="2.120.10.30:FF:000027">
    <property type="entry name" value="Regucalcin homologue"/>
    <property type="match status" value="1"/>
</dbReference>
<evidence type="ECO:0000256" key="2">
    <source>
        <dbReference type="ARBA" id="ARBA00001913"/>
    </source>
</evidence>
<feature type="binding site" evidence="15">
    <location>
        <position position="211"/>
    </location>
    <ligand>
        <name>substrate</name>
    </ligand>
</feature>
<evidence type="ECO:0000256" key="14">
    <source>
        <dbReference type="PIRSR" id="PIRSR605511-1"/>
    </source>
</evidence>